<name>A0AAN8PPS5_9PEZI</name>
<organism evidence="1 2">
    <name type="scientific">Arthrobotrys conoides</name>
    <dbReference type="NCBI Taxonomy" id="74498"/>
    <lineage>
        <taxon>Eukaryota</taxon>
        <taxon>Fungi</taxon>
        <taxon>Dikarya</taxon>
        <taxon>Ascomycota</taxon>
        <taxon>Pezizomycotina</taxon>
        <taxon>Orbiliomycetes</taxon>
        <taxon>Orbiliales</taxon>
        <taxon>Orbiliaceae</taxon>
        <taxon>Arthrobotrys</taxon>
    </lineage>
</organism>
<gene>
    <name evidence="1" type="ORF">TWF506_005448</name>
</gene>
<protein>
    <submittedName>
        <fullName evidence="1">Uncharacterized protein</fullName>
    </submittedName>
</protein>
<dbReference type="EMBL" id="JAVHJM010000002">
    <property type="protein sequence ID" value="KAK6518288.1"/>
    <property type="molecule type" value="Genomic_DNA"/>
</dbReference>
<proteinExistence type="predicted"/>
<comment type="caution">
    <text evidence="1">The sequence shown here is derived from an EMBL/GenBank/DDBJ whole genome shotgun (WGS) entry which is preliminary data.</text>
</comment>
<accession>A0AAN8PPS5</accession>
<dbReference type="Proteomes" id="UP001307849">
    <property type="component" value="Unassembled WGS sequence"/>
</dbReference>
<evidence type="ECO:0000313" key="2">
    <source>
        <dbReference type="Proteomes" id="UP001307849"/>
    </source>
</evidence>
<sequence>MSDQRLRTASTSAEGSQAAFETAVEVLSGFREENPLPTTNRRQEASSPWIPQTAEEAAYDQCEKLSTTTTMANVRRGLGIPSGTKHNDYVWLQLSDLVDEAIKDLHYEIENVANLTKISQKIEHSAAWGYCDHQRPASAYVPVLISRWKKSRRDPKQRRGFR</sequence>
<reference evidence="1 2" key="1">
    <citation type="submission" date="2019-10" db="EMBL/GenBank/DDBJ databases">
        <authorList>
            <person name="Palmer J.M."/>
        </authorList>
    </citation>
    <scope>NUCLEOTIDE SEQUENCE [LARGE SCALE GENOMIC DNA]</scope>
    <source>
        <strain evidence="1 2">TWF506</strain>
    </source>
</reference>
<keyword evidence="2" id="KW-1185">Reference proteome</keyword>
<evidence type="ECO:0000313" key="1">
    <source>
        <dbReference type="EMBL" id="KAK6518288.1"/>
    </source>
</evidence>
<dbReference type="AlphaFoldDB" id="A0AAN8PPS5"/>